<dbReference type="Pfam" id="PF05016">
    <property type="entry name" value="ParE_toxin"/>
    <property type="match status" value="1"/>
</dbReference>
<dbReference type="InterPro" id="IPR007712">
    <property type="entry name" value="RelE/ParE_toxin"/>
</dbReference>
<proteinExistence type="inferred from homology"/>
<name>A0A9D7PSC0_9PROT</name>
<dbReference type="Gene3D" id="3.30.2310.20">
    <property type="entry name" value="RelE-like"/>
    <property type="match status" value="1"/>
</dbReference>
<dbReference type="InterPro" id="IPR035093">
    <property type="entry name" value="RelE/ParE_toxin_dom_sf"/>
</dbReference>
<protein>
    <submittedName>
        <fullName evidence="3">Type II toxin-antitoxin system RelE/ParE family toxin</fullName>
    </submittedName>
</protein>
<dbReference type="Proteomes" id="UP000886689">
    <property type="component" value="Unassembled WGS sequence"/>
</dbReference>
<evidence type="ECO:0000313" key="3">
    <source>
        <dbReference type="EMBL" id="MBK8524547.1"/>
    </source>
</evidence>
<evidence type="ECO:0000313" key="4">
    <source>
        <dbReference type="Proteomes" id="UP000886689"/>
    </source>
</evidence>
<dbReference type="AlphaFoldDB" id="A0A9D7PSC0"/>
<dbReference type="PANTHER" id="PTHR33755">
    <property type="entry name" value="TOXIN PARE1-RELATED"/>
    <property type="match status" value="1"/>
</dbReference>
<dbReference type="EMBL" id="JADJUC010000010">
    <property type="protein sequence ID" value="MBK8524547.1"/>
    <property type="molecule type" value="Genomic_DNA"/>
</dbReference>
<accession>A0A9D7PSC0</accession>
<organism evidence="3 4">
    <name type="scientific">Candidatus Proximibacter danicus</name>
    <dbReference type="NCBI Taxonomy" id="2954365"/>
    <lineage>
        <taxon>Bacteria</taxon>
        <taxon>Pseudomonadati</taxon>
        <taxon>Pseudomonadota</taxon>
        <taxon>Betaproteobacteria</taxon>
        <taxon>Candidatus Proximibacter</taxon>
    </lineage>
</organism>
<dbReference type="PANTHER" id="PTHR33755:SF7">
    <property type="entry name" value="TOXIN MODULE OF TOXIN-ANTITOXIN SYSTEM RELE_STBE FAMILY"/>
    <property type="match status" value="1"/>
</dbReference>
<dbReference type="InterPro" id="IPR051803">
    <property type="entry name" value="TA_system_RelE-like_toxin"/>
</dbReference>
<sequence length="96" mass="10810">MPQVNFAPAALRDLLRLRDFLRPKNPLAAQRAGEAITKAANLLGQQPHIGRPIENMPPEYREWPIDFGDSGYVILYRLTSDGLTILAVRHQKEAGY</sequence>
<comment type="similarity">
    <text evidence="1">Belongs to the RelE toxin family.</text>
</comment>
<reference evidence="3" key="1">
    <citation type="submission" date="2020-10" db="EMBL/GenBank/DDBJ databases">
        <title>Connecting structure to function with the recovery of over 1000 high-quality activated sludge metagenome-assembled genomes encoding full-length rRNA genes using long-read sequencing.</title>
        <authorList>
            <person name="Singleton C.M."/>
            <person name="Petriglieri F."/>
            <person name="Kristensen J.M."/>
            <person name="Kirkegaard R.H."/>
            <person name="Michaelsen T.Y."/>
            <person name="Andersen M.H."/>
            <person name="Karst S.M."/>
            <person name="Dueholm M.S."/>
            <person name="Nielsen P.H."/>
            <person name="Albertsen M."/>
        </authorList>
    </citation>
    <scope>NUCLEOTIDE SEQUENCE</scope>
    <source>
        <strain evidence="3">Hirt_18-Q3-R61-65_BATAC.395</strain>
    </source>
</reference>
<comment type="caution">
    <text evidence="3">The sequence shown here is derived from an EMBL/GenBank/DDBJ whole genome shotgun (WGS) entry which is preliminary data.</text>
</comment>
<keyword evidence="2" id="KW-1277">Toxin-antitoxin system</keyword>
<evidence type="ECO:0000256" key="1">
    <source>
        <dbReference type="ARBA" id="ARBA00006226"/>
    </source>
</evidence>
<gene>
    <name evidence="3" type="ORF">IPL58_10810</name>
</gene>
<evidence type="ECO:0000256" key="2">
    <source>
        <dbReference type="ARBA" id="ARBA00022649"/>
    </source>
</evidence>